<dbReference type="InterPro" id="IPR024364">
    <property type="entry name" value="Baseplate_phage_T4-like"/>
</dbReference>
<reference evidence="2" key="1">
    <citation type="journal article" date="2019" name="Int. J. Syst. Evol. Microbiol.">
        <title>The Global Catalogue of Microorganisms (GCM) 10K type strain sequencing project: providing services to taxonomists for standard genome sequencing and annotation.</title>
        <authorList>
            <consortium name="The Broad Institute Genomics Platform"/>
            <consortium name="The Broad Institute Genome Sequencing Center for Infectious Disease"/>
            <person name="Wu L."/>
            <person name="Ma J."/>
        </authorList>
    </citation>
    <scope>NUCLEOTIDE SEQUENCE [LARGE SCALE GENOMIC DNA]</scope>
    <source>
        <strain evidence="2">JCM 17342</strain>
    </source>
</reference>
<evidence type="ECO:0000313" key="1">
    <source>
        <dbReference type="EMBL" id="GAA4005689.1"/>
    </source>
</evidence>
<keyword evidence="2" id="KW-1185">Reference proteome</keyword>
<protein>
    <recommendedName>
        <fullName evidence="3">Phage baseplate protein</fullName>
    </recommendedName>
</protein>
<dbReference type="Proteomes" id="UP001501747">
    <property type="component" value="Unassembled WGS sequence"/>
</dbReference>
<evidence type="ECO:0008006" key="3">
    <source>
        <dbReference type="Google" id="ProtNLM"/>
    </source>
</evidence>
<dbReference type="EMBL" id="BAABAL010000008">
    <property type="protein sequence ID" value="GAA4005689.1"/>
    <property type="molecule type" value="Genomic_DNA"/>
</dbReference>
<accession>A0ABP7S2I9</accession>
<evidence type="ECO:0000313" key="2">
    <source>
        <dbReference type="Proteomes" id="UP001501747"/>
    </source>
</evidence>
<comment type="caution">
    <text evidence="1">The sequence shown here is derived from an EMBL/GenBank/DDBJ whole genome shotgun (WGS) entry which is preliminary data.</text>
</comment>
<sequence>MWERGCSLTAAGRALVLAESGGADRGTAGDLPLGRRDAILLSLHESWFGERLRCSVTCPSCQGRLETEVSTVDLRVPAGTGGPVTAAGVELDVRPVSTADLLAAADRRALLVRCVRSARKGERAVPPSELPEEALDAVAAALPDLDPQADVSLGMSCASCEHEWGAPFDIAGYLWAVLDAHARRLLYEIHELATAYGWTEREVLSVGPARRRFYLEAART</sequence>
<dbReference type="Pfam" id="PF12322">
    <property type="entry name" value="T4_baseplate"/>
    <property type="match status" value="1"/>
</dbReference>
<name>A0ABP7S2I9_9PSEU</name>
<gene>
    <name evidence="1" type="ORF">GCM10022247_29110</name>
</gene>
<organism evidence="1 2">
    <name type="scientific">Allokutzneria multivorans</name>
    <dbReference type="NCBI Taxonomy" id="1142134"/>
    <lineage>
        <taxon>Bacteria</taxon>
        <taxon>Bacillati</taxon>
        <taxon>Actinomycetota</taxon>
        <taxon>Actinomycetes</taxon>
        <taxon>Pseudonocardiales</taxon>
        <taxon>Pseudonocardiaceae</taxon>
        <taxon>Allokutzneria</taxon>
    </lineage>
</organism>
<proteinExistence type="predicted"/>